<dbReference type="InterPro" id="IPR047575">
    <property type="entry name" value="Sm"/>
</dbReference>
<dbReference type="GO" id="GO:0005732">
    <property type="term" value="C:sno(s)RNA-containing ribonucleoprotein complex"/>
    <property type="evidence" value="ECO:0007669"/>
    <property type="project" value="EnsemblFungi"/>
</dbReference>
<evidence type="ECO:0000256" key="2">
    <source>
        <dbReference type="ARBA" id="ARBA00022728"/>
    </source>
</evidence>
<dbReference type="CDD" id="cd01726">
    <property type="entry name" value="LSm6"/>
    <property type="match status" value="1"/>
</dbReference>
<keyword evidence="9" id="KW-1185">Reference proteome</keyword>
<dbReference type="OrthoDB" id="268799at2759"/>
<dbReference type="GO" id="GO:0005682">
    <property type="term" value="C:U5 snRNP"/>
    <property type="evidence" value="ECO:0007669"/>
    <property type="project" value="EnsemblFungi"/>
</dbReference>
<dbReference type="FunCoup" id="A0A1D2VKR0">
    <property type="interactions" value="820"/>
</dbReference>
<dbReference type="EMBL" id="KV454477">
    <property type="protein sequence ID" value="ODV62203.1"/>
    <property type="molecule type" value="Genomic_DNA"/>
</dbReference>
<evidence type="ECO:0000256" key="3">
    <source>
        <dbReference type="ARBA" id="ARBA00023187"/>
    </source>
</evidence>
<feature type="region of interest" description="Disordered" evidence="6">
    <location>
        <begin position="1"/>
        <end position="31"/>
    </location>
</feature>
<dbReference type="GO" id="GO:0005730">
    <property type="term" value="C:nucleolus"/>
    <property type="evidence" value="ECO:0007669"/>
    <property type="project" value="EnsemblFungi"/>
</dbReference>
<dbReference type="GO" id="GO:0046540">
    <property type="term" value="C:U4/U6 x U5 tri-snRNP complex"/>
    <property type="evidence" value="ECO:0007669"/>
    <property type="project" value="EnsemblFungi"/>
</dbReference>
<dbReference type="GO" id="GO:0005688">
    <property type="term" value="C:U6 snRNP"/>
    <property type="evidence" value="ECO:0007669"/>
    <property type="project" value="EnsemblFungi"/>
</dbReference>
<sequence>MIKTGGVTGAKSSAGKESKDTKEKESSGPAKFLSEIKDNEVIVKLNSGIEYHGILQMIDGYMNIVLGPKTEEYIDNSLTRRYGDVFIRGSKGMFY</sequence>
<dbReference type="PROSITE" id="PS52002">
    <property type="entry name" value="SM"/>
    <property type="match status" value="1"/>
</dbReference>
<organism evidence="8 9">
    <name type="scientific">Ascoidea rubescens DSM 1968</name>
    <dbReference type="NCBI Taxonomy" id="1344418"/>
    <lineage>
        <taxon>Eukaryota</taxon>
        <taxon>Fungi</taxon>
        <taxon>Dikarya</taxon>
        <taxon>Ascomycota</taxon>
        <taxon>Saccharomycotina</taxon>
        <taxon>Saccharomycetes</taxon>
        <taxon>Ascoideaceae</taxon>
        <taxon>Ascoidea</taxon>
    </lineage>
</organism>
<dbReference type="SMART" id="SM00651">
    <property type="entry name" value="Sm"/>
    <property type="match status" value="1"/>
</dbReference>
<accession>A0A1D2VKR0</accession>
<dbReference type="Proteomes" id="UP000095038">
    <property type="component" value="Unassembled WGS sequence"/>
</dbReference>
<proteinExistence type="inferred from homology"/>
<dbReference type="InParanoid" id="A0A1D2VKR0"/>
<keyword evidence="5" id="KW-0539">Nucleus</keyword>
<comment type="similarity">
    <text evidence="1 5">Belongs to the snRNP Sm proteins family. SmF/LSm6 subfamily.</text>
</comment>
<feature type="compositionally biased region" description="Basic and acidic residues" evidence="6">
    <location>
        <begin position="14"/>
        <end position="26"/>
    </location>
</feature>
<evidence type="ECO:0000313" key="8">
    <source>
        <dbReference type="EMBL" id="ODV62203.1"/>
    </source>
</evidence>
<keyword evidence="5" id="KW-0694">RNA-binding</keyword>
<dbReference type="RefSeq" id="XP_020048510.1">
    <property type="nucleotide sequence ID" value="XM_020190347.1"/>
</dbReference>
<dbReference type="PANTHER" id="PTHR11021">
    <property type="entry name" value="SMALL NUCLEAR RIBONUCLEOPROTEIN F SNRNP-F"/>
    <property type="match status" value="1"/>
</dbReference>
<keyword evidence="4 5" id="KW-0687">Ribonucleoprotein</keyword>
<dbReference type="InterPro" id="IPR001163">
    <property type="entry name" value="Sm_dom_euk/arc"/>
</dbReference>
<dbReference type="GO" id="GO:0000932">
    <property type="term" value="C:P-body"/>
    <property type="evidence" value="ECO:0007669"/>
    <property type="project" value="EnsemblFungi"/>
</dbReference>
<evidence type="ECO:0000313" key="9">
    <source>
        <dbReference type="Proteomes" id="UP000095038"/>
    </source>
</evidence>
<dbReference type="Gene3D" id="2.30.30.100">
    <property type="match status" value="1"/>
</dbReference>
<evidence type="ECO:0000259" key="7">
    <source>
        <dbReference type="PROSITE" id="PS52002"/>
    </source>
</evidence>
<dbReference type="GO" id="GO:0005681">
    <property type="term" value="C:spliceosomal complex"/>
    <property type="evidence" value="ECO:0007669"/>
    <property type="project" value="UniProtKB-KW"/>
</dbReference>
<keyword evidence="2 5" id="KW-0747">Spliceosome</keyword>
<keyword evidence="5" id="KW-0507">mRNA processing</keyword>
<evidence type="ECO:0000256" key="4">
    <source>
        <dbReference type="ARBA" id="ARBA00023274"/>
    </source>
</evidence>
<evidence type="ECO:0000256" key="1">
    <source>
        <dbReference type="ARBA" id="ARBA00007927"/>
    </source>
</evidence>
<dbReference type="AlphaFoldDB" id="A0A1D2VKR0"/>
<keyword evidence="3 5" id="KW-0508">mRNA splicing</keyword>
<dbReference type="GO" id="GO:1990726">
    <property type="term" value="C:Lsm1-7-Pat1 complex"/>
    <property type="evidence" value="ECO:0007669"/>
    <property type="project" value="EnsemblFungi"/>
</dbReference>
<dbReference type="GO" id="GO:0000290">
    <property type="term" value="P:deadenylation-dependent decapping of nuclear-transcribed mRNA"/>
    <property type="evidence" value="ECO:0007669"/>
    <property type="project" value="EnsemblFungi"/>
</dbReference>
<dbReference type="PANTHER" id="PTHR11021:SF0">
    <property type="entry name" value="SMALL NUCLEAR RIBONUCLEOPROTEIN F"/>
    <property type="match status" value="1"/>
</dbReference>
<evidence type="ECO:0000256" key="5">
    <source>
        <dbReference type="PIRNR" id="PIRNR006609"/>
    </source>
</evidence>
<dbReference type="SUPFAM" id="SSF50182">
    <property type="entry name" value="Sm-like ribonucleoproteins"/>
    <property type="match status" value="1"/>
</dbReference>
<feature type="domain" description="Sm" evidence="7">
    <location>
        <begin position="28"/>
        <end position="95"/>
    </location>
</feature>
<dbReference type="GeneID" id="30963983"/>
<protein>
    <recommendedName>
        <fullName evidence="7">Sm domain-containing protein</fullName>
    </recommendedName>
</protein>
<reference evidence="9" key="1">
    <citation type="submission" date="2016-05" db="EMBL/GenBank/DDBJ databases">
        <title>Comparative genomics of biotechnologically important yeasts.</title>
        <authorList>
            <consortium name="DOE Joint Genome Institute"/>
            <person name="Riley R."/>
            <person name="Haridas S."/>
            <person name="Wolfe K.H."/>
            <person name="Lopes M.R."/>
            <person name="Hittinger C.T."/>
            <person name="Goker M."/>
            <person name="Salamov A."/>
            <person name="Wisecaver J."/>
            <person name="Long T.M."/>
            <person name="Aerts A.L."/>
            <person name="Barry K."/>
            <person name="Choi C."/>
            <person name="Clum A."/>
            <person name="Coughlan A.Y."/>
            <person name="Deshpande S."/>
            <person name="Douglass A.P."/>
            <person name="Hanson S.J."/>
            <person name="Klenk H.-P."/>
            <person name="Labutti K."/>
            <person name="Lapidus A."/>
            <person name="Lindquist E."/>
            <person name="Lipzen A."/>
            <person name="Meier-Kolthoff J.P."/>
            <person name="Ohm R.A."/>
            <person name="Otillar R.P."/>
            <person name="Pangilinan J."/>
            <person name="Peng Y."/>
            <person name="Rokas A."/>
            <person name="Rosa C.A."/>
            <person name="Scheuner C."/>
            <person name="Sibirny A.A."/>
            <person name="Slot J.C."/>
            <person name="Stielow J.B."/>
            <person name="Sun H."/>
            <person name="Kurtzman C.P."/>
            <person name="Blackwell M."/>
            <person name="Grigoriev I.V."/>
            <person name="Jeffries T.W."/>
        </authorList>
    </citation>
    <scope>NUCLEOTIDE SEQUENCE [LARGE SCALE GENOMIC DNA]</scope>
    <source>
        <strain evidence="9">DSM 1968</strain>
    </source>
</reference>
<dbReference type="GO" id="GO:0000398">
    <property type="term" value="P:mRNA splicing, via spliceosome"/>
    <property type="evidence" value="ECO:0007669"/>
    <property type="project" value="EnsemblFungi"/>
</dbReference>
<dbReference type="GO" id="GO:0030490">
    <property type="term" value="P:maturation of SSU-rRNA"/>
    <property type="evidence" value="ECO:0007669"/>
    <property type="project" value="EnsemblFungi"/>
</dbReference>
<evidence type="ECO:0000256" key="6">
    <source>
        <dbReference type="SAM" id="MobiDB-lite"/>
    </source>
</evidence>
<dbReference type="GO" id="GO:0008266">
    <property type="term" value="F:poly(U) RNA binding"/>
    <property type="evidence" value="ECO:0007669"/>
    <property type="project" value="EnsemblFungi"/>
</dbReference>
<dbReference type="GO" id="GO:0030620">
    <property type="term" value="F:U2 snRNA binding"/>
    <property type="evidence" value="ECO:0007669"/>
    <property type="project" value="EnsemblFungi"/>
</dbReference>
<dbReference type="Pfam" id="PF01423">
    <property type="entry name" value="LSM"/>
    <property type="match status" value="1"/>
</dbReference>
<comment type="subcellular location">
    <subcellularLocation>
        <location evidence="5">Nucleus</location>
    </subcellularLocation>
</comment>
<dbReference type="GO" id="GO:0008033">
    <property type="term" value="P:tRNA processing"/>
    <property type="evidence" value="ECO:0007669"/>
    <property type="project" value="EnsemblFungi"/>
</dbReference>
<dbReference type="STRING" id="1344418.A0A1D2VKR0"/>
<dbReference type="InterPro" id="IPR016487">
    <property type="entry name" value="Lsm6/sSmF"/>
</dbReference>
<dbReference type="InterPro" id="IPR010920">
    <property type="entry name" value="LSM_dom_sf"/>
</dbReference>
<gene>
    <name evidence="8" type="ORF">ASCRUDRAFT_32300</name>
</gene>
<name>A0A1D2VKR0_9ASCO</name>